<comment type="subcellular location">
    <subcellularLocation>
        <location evidence="12">Cell membrane</location>
        <topology evidence="12">Peripheral membrane protein</topology>
    </subcellularLocation>
    <subcellularLocation>
        <location evidence="1">Membrane</location>
        <topology evidence="1">Peripheral membrane protein</topology>
    </subcellularLocation>
</comment>
<dbReference type="InterPro" id="IPR036121">
    <property type="entry name" value="ATPase_F1/V1/A1_a/bsu_N_sf"/>
</dbReference>
<dbReference type="FunFam" id="1.10.1140.10:FF:000001">
    <property type="entry name" value="ATP synthase subunit beta"/>
    <property type="match status" value="1"/>
</dbReference>
<dbReference type="InterPro" id="IPR024034">
    <property type="entry name" value="ATPase_F1/V1_b/a_C"/>
</dbReference>
<comment type="function">
    <text evidence="12">Produces ATP from ADP in the presence of a proton gradient across the membrane. The catalytic sites are hosted primarily by the beta subunits.</text>
</comment>
<evidence type="ECO:0000313" key="14">
    <source>
        <dbReference type="EMBL" id="BAP86104.1"/>
    </source>
</evidence>
<dbReference type="CDD" id="cd18110">
    <property type="entry name" value="ATP-synt_F1_beta_C"/>
    <property type="match status" value="1"/>
</dbReference>
<organism evidence="14 15">
    <name type="scientific">Paucilactobacillus hokkaidonensis JCM 18461</name>
    <dbReference type="NCBI Taxonomy" id="1291742"/>
    <lineage>
        <taxon>Bacteria</taxon>
        <taxon>Bacillati</taxon>
        <taxon>Bacillota</taxon>
        <taxon>Bacilli</taxon>
        <taxon>Lactobacillales</taxon>
        <taxon>Lactobacillaceae</taxon>
        <taxon>Paucilactobacillus</taxon>
    </lineage>
</organism>
<keyword evidence="11 12" id="KW-0066">ATP synthesis</keyword>
<comment type="similarity">
    <text evidence="2 12">Belongs to the ATPase alpha/beta chains family.</text>
</comment>
<dbReference type="InterPro" id="IPR020003">
    <property type="entry name" value="ATPase_a/bsu_AS"/>
</dbReference>
<keyword evidence="6 12" id="KW-0067">ATP-binding</keyword>
<dbReference type="Gene3D" id="1.10.1140.10">
    <property type="entry name" value="Bovine Mitochondrial F1-atpase, Atp Synthase Beta Chain, Chain D, domain 3"/>
    <property type="match status" value="1"/>
</dbReference>
<dbReference type="Proteomes" id="UP000031620">
    <property type="component" value="Chromosome"/>
</dbReference>
<protein>
    <recommendedName>
        <fullName evidence="12">ATP synthase subunit beta</fullName>
        <ecNumber evidence="12">7.1.2.2</ecNumber>
    </recommendedName>
    <alternativeName>
        <fullName evidence="12">ATP synthase F1 sector subunit beta</fullName>
    </alternativeName>
    <alternativeName>
        <fullName evidence="12">F-ATPase subunit beta</fullName>
    </alternativeName>
</protein>
<evidence type="ECO:0000256" key="11">
    <source>
        <dbReference type="ARBA" id="ARBA00023310"/>
    </source>
</evidence>
<feature type="domain" description="AAA+ ATPase" evidence="13">
    <location>
        <begin position="145"/>
        <end position="330"/>
    </location>
</feature>
<dbReference type="PROSITE" id="PS00152">
    <property type="entry name" value="ATPASE_ALPHA_BETA"/>
    <property type="match status" value="1"/>
</dbReference>
<dbReference type="PANTHER" id="PTHR15184:SF71">
    <property type="entry name" value="ATP SYNTHASE SUBUNIT BETA, MITOCHONDRIAL"/>
    <property type="match status" value="1"/>
</dbReference>
<dbReference type="KEGG" id="lho:LOOC260_115940"/>
<accession>A0A0A1GYN8</accession>
<name>A0A0A1GYN8_9LACO</name>
<evidence type="ECO:0000256" key="7">
    <source>
        <dbReference type="ARBA" id="ARBA00022967"/>
    </source>
</evidence>
<dbReference type="FunFam" id="3.40.50.300:FF:000004">
    <property type="entry name" value="ATP synthase subunit beta"/>
    <property type="match status" value="1"/>
</dbReference>
<dbReference type="SUPFAM" id="SSF52540">
    <property type="entry name" value="P-loop containing nucleoside triphosphate hydrolases"/>
    <property type="match status" value="1"/>
</dbReference>
<dbReference type="InterPro" id="IPR000194">
    <property type="entry name" value="ATPase_F1/V1/A1_a/bsu_nucl-bd"/>
</dbReference>
<dbReference type="InterPro" id="IPR050053">
    <property type="entry name" value="ATPase_alpha/beta_chains"/>
</dbReference>
<dbReference type="AlphaFoldDB" id="A0A0A1GYN8"/>
<dbReference type="Pfam" id="PF22919">
    <property type="entry name" value="ATP-synt_VA_C"/>
    <property type="match status" value="1"/>
</dbReference>
<dbReference type="STRING" id="1291742.LOOC260_115940"/>
<evidence type="ECO:0000256" key="5">
    <source>
        <dbReference type="ARBA" id="ARBA00022741"/>
    </source>
</evidence>
<keyword evidence="8 12" id="KW-0406">Ion transport</keyword>
<dbReference type="PANTHER" id="PTHR15184">
    <property type="entry name" value="ATP SYNTHASE"/>
    <property type="match status" value="1"/>
</dbReference>
<dbReference type="InterPro" id="IPR055190">
    <property type="entry name" value="ATP-synt_VA_C"/>
</dbReference>
<dbReference type="CDD" id="cd01133">
    <property type="entry name" value="F1-ATPase_beta_CD"/>
    <property type="match status" value="1"/>
</dbReference>
<evidence type="ECO:0000256" key="8">
    <source>
        <dbReference type="ARBA" id="ARBA00023065"/>
    </source>
</evidence>
<dbReference type="HOGENOM" id="CLU_022398_0_2_9"/>
<comment type="catalytic activity">
    <reaction evidence="12">
        <text>ATP + H2O + 4 H(+)(in) = ADP + phosphate + 5 H(+)(out)</text>
        <dbReference type="Rhea" id="RHEA:57720"/>
        <dbReference type="ChEBI" id="CHEBI:15377"/>
        <dbReference type="ChEBI" id="CHEBI:15378"/>
        <dbReference type="ChEBI" id="CHEBI:30616"/>
        <dbReference type="ChEBI" id="CHEBI:43474"/>
        <dbReference type="ChEBI" id="CHEBI:456216"/>
        <dbReference type="EC" id="7.1.2.2"/>
    </reaction>
</comment>
<evidence type="ECO:0000313" key="15">
    <source>
        <dbReference type="Proteomes" id="UP000031620"/>
    </source>
</evidence>
<gene>
    <name evidence="12 14" type="primary">atpD</name>
    <name evidence="14" type="ORF">LOOC260_115940</name>
</gene>
<dbReference type="EC" id="7.1.2.2" evidence="12"/>
<dbReference type="Gene3D" id="2.40.10.170">
    <property type="match status" value="1"/>
</dbReference>
<proteinExistence type="inferred from homology"/>
<keyword evidence="4 12" id="KW-1003">Cell membrane</keyword>
<evidence type="ECO:0000256" key="10">
    <source>
        <dbReference type="ARBA" id="ARBA00023196"/>
    </source>
</evidence>
<keyword evidence="10 12" id="KW-0139">CF(1)</keyword>
<keyword evidence="7 12" id="KW-1278">Translocase</keyword>
<dbReference type="Pfam" id="PF00006">
    <property type="entry name" value="ATP-synt_ab"/>
    <property type="match status" value="1"/>
</dbReference>
<evidence type="ECO:0000259" key="13">
    <source>
        <dbReference type="SMART" id="SM00382"/>
    </source>
</evidence>
<keyword evidence="9 12" id="KW-0472">Membrane</keyword>
<keyword evidence="5 12" id="KW-0547">Nucleotide-binding</keyword>
<dbReference type="CDD" id="cd18115">
    <property type="entry name" value="ATP-synt_F1_beta_N"/>
    <property type="match status" value="1"/>
</dbReference>
<keyword evidence="3 12" id="KW-0813">Transport</keyword>
<reference evidence="14 15" key="1">
    <citation type="submission" date="2014-11" db="EMBL/GenBank/DDBJ databases">
        <title>Complete genome sequence and analysis of Lactobacillus hokkaidonensis LOOC260T.</title>
        <authorList>
            <person name="Tanizawa Y."/>
            <person name="Tohno M."/>
            <person name="Kaminuma E."/>
            <person name="Nakamura Y."/>
            <person name="Arita M."/>
        </authorList>
    </citation>
    <scope>NUCLEOTIDE SEQUENCE [LARGE SCALE GENOMIC DNA]</scope>
    <source>
        <strain evidence="14 15">LOOC260</strain>
    </source>
</reference>
<keyword evidence="12" id="KW-0375">Hydrogen ion transport</keyword>
<dbReference type="SUPFAM" id="SSF50615">
    <property type="entry name" value="N-terminal domain of alpha and beta subunits of F1 ATP synthase"/>
    <property type="match status" value="1"/>
</dbReference>
<dbReference type="RefSeq" id="WP_041094181.1">
    <property type="nucleotide sequence ID" value="NZ_AP014680.1"/>
</dbReference>
<dbReference type="SMART" id="SM00382">
    <property type="entry name" value="AAA"/>
    <property type="match status" value="1"/>
</dbReference>
<dbReference type="InterPro" id="IPR003593">
    <property type="entry name" value="AAA+_ATPase"/>
</dbReference>
<dbReference type="GO" id="GO:0045259">
    <property type="term" value="C:proton-transporting ATP synthase complex"/>
    <property type="evidence" value="ECO:0007669"/>
    <property type="project" value="UniProtKB-KW"/>
</dbReference>
<evidence type="ECO:0000256" key="12">
    <source>
        <dbReference type="HAMAP-Rule" id="MF_01347"/>
    </source>
</evidence>
<dbReference type="InterPro" id="IPR004100">
    <property type="entry name" value="ATPase_F1/V1/A1_a/bsu_N"/>
</dbReference>
<dbReference type="NCBIfam" id="TIGR01039">
    <property type="entry name" value="atpD"/>
    <property type="match status" value="1"/>
</dbReference>
<dbReference type="InterPro" id="IPR005722">
    <property type="entry name" value="ATP_synth_F1_bsu"/>
</dbReference>
<evidence type="ECO:0000256" key="3">
    <source>
        <dbReference type="ARBA" id="ARBA00022448"/>
    </source>
</evidence>
<evidence type="ECO:0000256" key="2">
    <source>
        <dbReference type="ARBA" id="ARBA00008936"/>
    </source>
</evidence>
<dbReference type="GO" id="GO:0005524">
    <property type="term" value="F:ATP binding"/>
    <property type="evidence" value="ECO:0007669"/>
    <property type="project" value="UniProtKB-UniRule"/>
</dbReference>
<sequence>MSSGKVVQVIGPVVDVEFPLDGNLPDINTALKVKLADGNSLTVEVALELGDGVVRTIAMDGTDGLQRGMDVENTEASISVPVGEDTLGRVFNVLGEPIDGGAEFGPDAQRDPIHREAPNYDELSNSTEILETGIKVIDLLAPYVRGGKVGLFGGAGVGKTVLIQELIHNIAQGHNGISVFTGVGERTREGNDMYFEMKASGVLEKTAMVYGQMNEPPGARMRVALTGLTIAEYFRDVKGQDVLLFIDNIYRFTQAGSEVSALLGRIPSAVGYQPTLATEMGQLQERITSTKKGSITSIQAVYVPADDYTDPAPATTFAHLDATTNLERSLTQQGIYPAVDPLASTSTALTPEIVGQEHYDVATEVQHVLQRYRELQDIISILGMDELSDDEKTVVARARRIQFFLSQSFSVAEQFTGLPGKYVPLKDTVRGFKEILDGKYDDIPEDAFRSVGPIEDVVEKAKQMQTN</sequence>
<dbReference type="Pfam" id="PF02874">
    <property type="entry name" value="ATP-synt_ab_N"/>
    <property type="match status" value="1"/>
</dbReference>
<dbReference type="GO" id="GO:0005886">
    <property type="term" value="C:plasma membrane"/>
    <property type="evidence" value="ECO:0007669"/>
    <property type="project" value="UniProtKB-SubCell"/>
</dbReference>
<feature type="binding site" evidence="12">
    <location>
        <begin position="153"/>
        <end position="160"/>
    </location>
    <ligand>
        <name>ATP</name>
        <dbReference type="ChEBI" id="CHEBI:30616"/>
    </ligand>
</feature>
<dbReference type="HAMAP" id="MF_01347">
    <property type="entry name" value="ATP_synth_beta_bact"/>
    <property type="match status" value="1"/>
</dbReference>
<dbReference type="InterPro" id="IPR027417">
    <property type="entry name" value="P-loop_NTPase"/>
</dbReference>
<evidence type="ECO:0000256" key="4">
    <source>
        <dbReference type="ARBA" id="ARBA00022475"/>
    </source>
</evidence>
<dbReference type="Gene3D" id="3.40.50.300">
    <property type="entry name" value="P-loop containing nucleotide triphosphate hydrolases"/>
    <property type="match status" value="1"/>
</dbReference>
<evidence type="ECO:0000256" key="6">
    <source>
        <dbReference type="ARBA" id="ARBA00022840"/>
    </source>
</evidence>
<evidence type="ECO:0000256" key="1">
    <source>
        <dbReference type="ARBA" id="ARBA00004170"/>
    </source>
</evidence>
<dbReference type="EMBL" id="AP014680">
    <property type="protein sequence ID" value="BAP86104.1"/>
    <property type="molecule type" value="Genomic_DNA"/>
</dbReference>
<evidence type="ECO:0000256" key="9">
    <source>
        <dbReference type="ARBA" id="ARBA00023136"/>
    </source>
</evidence>
<dbReference type="SUPFAM" id="SSF47917">
    <property type="entry name" value="C-terminal domain of alpha and beta subunits of F1 ATP synthase"/>
    <property type="match status" value="1"/>
</dbReference>
<dbReference type="GO" id="GO:0046933">
    <property type="term" value="F:proton-transporting ATP synthase activity, rotational mechanism"/>
    <property type="evidence" value="ECO:0007669"/>
    <property type="project" value="UniProtKB-UniRule"/>
</dbReference>